<dbReference type="InterPro" id="IPR001680">
    <property type="entry name" value="WD40_rpt"/>
</dbReference>
<dbReference type="PROSITE" id="PS50294">
    <property type="entry name" value="WD_REPEATS_REGION"/>
    <property type="match status" value="1"/>
</dbReference>
<evidence type="ECO:0000313" key="5">
    <source>
        <dbReference type="EMBL" id="QDZ19649.1"/>
    </source>
</evidence>
<dbReference type="InterPro" id="IPR036322">
    <property type="entry name" value="WD40_repeat_dom_sf"/>
</dbReference>
<feature type="region of interest" description="Disordered" evidence="4">
    <location>
        <begin position="298"/>
        <end position="443"/>
    </location>
</feature>
<dbReference type="InterPro" id="IPR015943">
    <property type="entry name" value="WD40/YVTN_repeat-like_dom_sf"/>
</dbReference>
<dbReference type="PANTHER" id="PTHR19863:SF11">
    <property type="entry name" value="WD REPEAT-CONTAINING PROTEIN 47-LIKE PROTEIN"/>
    <property type="match status" value="1"/>
</dbReference>
<dbReference type="PANTHER" id="PTHR19863">
    <property type="entry name" value="NEMITIN (NEURONAL ENRICHED MAP INTERACTING PROTEIN) HOMOLOG"/>
    <property type="match status" value="1"/>
</dbReference>
<feature type="compositionally biased region" description="Low complexity" evidence="4">
    <location>
        <begin position="417"/>
        <end position="437"/>
    </location>
</feature>
<dbReference type="PROSITE" id="PS50082">
    <property type="entry name" value="WD_REPEATS_2"/>
    <property type="match status" value="1"/>
</dbReference>
<name>A0A5B8MGU9_9CHLO</name>
<protein>
    <submittedName>
        <fullName evidence="5">WD40 repeat domain-containing protein</fullName>
    </submittedName>
</protein>
<feature type="compositionally biased region" description="Low complexity" evidence="4">
    <location>
        <begin position="246"/>
        <end position="259"/>
    </location>
</feature>
<organism evidence="5 6">
    <name type="scientific">Chloropicon primus</name>
    <dbReference type="NCBI Taxonomy" id="1764295"/>
    <lineage>
        <taxon>Eukaryota</taxon>
        <taxon>Viridiplantae</taxon>
        <taxon>Chlorophyta</taxon>
        <taxon>Chloropicophyceae</taxon>
        <taxon>Chloropicales</taxon>
        <taxon>Chloropicaceae</taxon>
        <taxon>Chloropicon</taxon>
    </lineage>
</organism>
<dbReference type="PROSITE" id="PS50896">
    <property type="entry name" value="LISH"/>
    <property type="match status" value="1"/>
</dbReference>
<dbReference type="OrthoDB" id="187712at2759"/>
<sequence>MKTLASPFAWLRGPSGAVDSQPAPEEGDLLPRLPNEWKTAALVVILDFLQRQGYSSAAVALENETGIQAEELEEDLCLVRSWILQGSWSQCYEYLSVLGDGSDKESVEGLDVVGAVSECKKAAFFELLSQKDKPTPVNELVDSLEDIEKTCTTECFNEACYCMSLSRLQDNPKYESWTREKGRADCFAAVRKCLEYTYNRSPRPGRSAQRSRPSLELILRRSRAWLEHRCHVGASSGAAGRREDGLGSPSRSPKSSKGGEMPGADYESLSSSAAYHTDELIDLCDKLNEKAEILTQSNDFGAGMRNGGRASSNPNSAESPGLRGKIRDISNSKNHSGCMRHHHDLPCSPGYLAEPKTSPKVKKISPRSARRQRSHQPKSPQAQGGQASMGNSPPRGPPATQEEGSRVARALSASFAGDDSTTGSSYSVGSSGRRTGSQAEERGYGSADISRGFVCQEVFKDSHPIRCLSYCDGSNILGLGCNKDKALRAFQLKRSEEQDKETAEEIFTRKRHHEGSIYCMEWKRADDRYLIATGSNDHQVKVLTTFDFRGDSTATLSGHDGTVRDLSISNSGKLLASGGAGDNAVRLWDIDRQQCVGELFRHESMVTGVGFSKQSEYQYFSGDAAGSLLAWDARSDELSFSWKSLQSGRIGISSLAVSGTHYIGVGYSDGCFQLLDARKSSGGEAIFEKFIHSMECRSLDFSPDDAWLLSASFDSMSHVVSVVDGSLISSSRGHSDKVVQGKWNPSKVQFATCCVDGTVKIHEPRQPLVIPQDLIAI</sequence>
<keyword evidence="1 3" id="KW-0853">WD repeat</keyword>
<accession>A0A5B8MGU9</accession>
<dbReference type="InterPro" id="IPR040067">
    <property type="entry name" value="WDR47"/>
</dbReference>
<dbReference type="PROSITE" id="PS00678">
    <property type="entry name" value="WD_REPEATS_1"/>
    <property type="match status" value="1"/>
</dbReference>
<dbReference type="Proteomes" id="UP000316726">
    <property type="component" value="Chromosome 3"/>
</dbReference>
<feature type="compositionally biased region" description="Polar residues" evidence="4">
    <location>
        <begin position="309"/>
        <end position="318"/>
    </location>
</feature>
<keyword evidence="2" id="KW-0677">Repeat</keyword>
<evidence type="ECO:0000256" key="4">
    <source>
        <dbReference type="SAM" id="MobiDB-lite"/>
    </source>
</evidence>
<feature type="compositionally biased region" description="Polar residues" evidence="4">
    <location>
        <begin position="377"/>
        <end position="391"/>
    </location>
</feature>
<evidence type="ECO:0000256" key="2">
    <source>
        <dbReference type="ARBA" id="ARBA00022737"/>
    </source>
</evidence>
<proteinExistence type="predicted"/>
<evidence type="ECO:0000256" key="3">
    <source>
        <dbReference type="PROSITE-ProRule" id="PRU00221"/>
    </source>
</evidence>
<evidence type="ECO:0000256" key="1">
    <source>
        <dbReference type="ARBA" id="ARBA00022574"/>
    </source>
</evidence>
<evidence type="ECO:0000313" key="6">
    <source>
        <dbReference type="Proteomes" id="UP000316726"/>
    </source>
</evidence>
<dbReference type="Gene3D" id="2.130.10.10">
    <property type="entry name" value="YVTN repeat-like/Quinoprotein amine dehydrogenase"/>
    <property type="match status" value="2"/>
</dbReference>
<feature type="region of interest" description="Disordered" evidence="4">
    <location>
        <begin position="236"/>
        <end position="267"/>
    </location>
</feature>
<feature type="compositionally biased region" description="Basic residues" evidence="4">
    <location>
        <begin position="359"/>
        <end position="376"/>
    </location>
</feature>
<reference evidence="5 6" key="1">
    <citation type="submission" date="2018-07" db="EMBL/GenBank/DDBJ databases">
        <title>The complete nuclear genome of the prasinophyte Chloropicon primus (CCMP1205).</title>
        <authorList>
            <person name="Pombert J.-F."/>
            <person name="Otis C."/>
            <person name="Turmel M."/>
            <person name="Lemieux C."/>
        </authorList>
    </citation>
    <scope>NUCLEOTIDE SEQUENCE [LARGE SCALE GENOMIC DNA]</scope>
    <source>
        <strain evidence="5 6">CCMP1205</strain>
    </source>
</reference>
<feature type="repeat" description="WD" evidence="3">
    <location>
        <begin position="556"/>
        <end position="598"/>
    </location>
</feature>
<dbReference type="SUPFAM" id="SSF50978">
    <property type="entry name" value="WD40 repeat-like"/>
    <property type="match status" value="1"/>
</dbReference>
<dbReference type="InterPro" id="IPR019775">
    <property type="entry name" value="WD40_repeat_CS"/>
</dbReference>
<gene>
    <name evidence="5" type="ORF">A3770_03p21670</name>
</gene>
<keyword evidence="6" id="KW-1185">Reference proteome</keyword>
<dbReference type="AlphaFoldDB" id="A0A5B8MGU9"/>
<dbReference type="Pfam" id="PF00400">
    <property type="entry name" value="WD40"/>
    <property type="match status" value="4"/>
</dbReference>
<dbReference type="InterPro" id="IPR006594">
    <property type="entry name" value="LisH"/>
</dbReference>
<dbReference type="SMART" id="SM00320">
    <property type="entry name" value="WD40"/>
    <property type="match status" value="7"/>
</dbReference>
<dbReference type="EMBL" id="CP031036">
    <property type="protein sequence ID" value="QDZ19649.1"/>
    <property type="molecule type" value="Genomic_DNA"/>
</dbReference>